<evidence type="ECO:0000256" key="13">
    <source>
        <dbReference type="SAM" id="Coils"/>
    </source>
</evidence>
<dbReference type="Pfam" id="PF02424">
    <property type="entry name" value="ApbE"/>
    <property type="match status" value="1"/>
</dbReference>
<dbReference type="InterPro" id="IPR024932">
    <property type="entry name" value="ApbE"/>
</dbReference>
<dbReference type="Proteomes" id="UP001497533">
    <property type="component" value="Chromosome"/>
</dbReference>
<evidence type="ECO:0000256" key="9">
    <source>
        <dbReference type="ARBA" id="ARBA00022842"/>
    </source>
</evidence>
<dbReference type="SUPFAM" id="SSF143631">
    <property type="entry name" value="ApbE-like"/>
    <property type="match status" value="1"/>
</dbReference>
<evidence type="ECO:0000313" key="14">
    <source>
        <dbReference type="EMBL" id="CAL1329484.1"/>
    </source>
</evidence>
<dbReference type="PIRSF" id="PIRSF006268">
    <property type="entry name" value="ApbE"/>
    <property type="match status" value="1"/>
</dbReference>
<keyword evidence="7 12" id="KW-0479">Metal-binding</keyword>
<evidence type="ECO:0000313" key="15">
    <source>
        <dbReference type="Proteomes" id="UP001497533"/>
    </source>
</evidence>
<evidence type="ECO:0000256" key="10">
    <source>
        <dbReference type="ARBA" id="ARBA00031306"/>
    </source>
</evidence>
<evidence type="ECO:0000256" key="6">
    <source>
        <dbReference type="ARBA" id="ARBA00022679"/>
    </source>
</evidence>
<keyword evidence="6 12" id="KW-0808">Transferase</keyword>
<evidence type="ECO:0000256" key="5">
    <source>
        <dbReference type="ARBA" id="ARBA00022630"/>
    </source>
</evidence>
<evidence type="ECO:0000256" key="3">
    <source>
        <dbReference type="ARBA" id="ARBA00011955"/>
    </source>
</evidence>
<comment type="similarity">
    <text evidence="2 12">Belongs to the ApbE family.</text>
</comment>
<evidence type="ECO:0000256" key="2">
    <source>
        <dbReference type="ARBA" id="ARBA00008282"/>
    </source>
</evidence>
<accession>A0ABP1CEA3</accession>
<reference evidence="14" key="1">
    <citation type="submission" date="2024-04" db="EMBL/GenBank/DDBJ databases">
        <authorList>
            <person name="Manzano-Marin A."/>
            <person name="Manzano-Marin A."/>
            <person name="Alejandro Manzano Marin A."/>
        </authorList>
    </citation>
    <scope>NUCLEOTIDE SEQUENCE [LARGE SCALE GENOMIC DNA]</scope>
    <source>
        <strain evidence="14">TABTEA</strain>
    </source>
</reference>
<sequence length="336" mass="38168">MFILNNYKQFTFFITSLLLISCNNIKEQNINGQTMGTFYTIKYVSNIHDIKNIKVNINKRLEEINRQMSTYNDNSEVSKFNKFKKTNIPFPVSLGTIKVIKKAIEINKITNGSLDITIGPLVNLWGFGPELKLKKIPTDKEIKKRHKLVGIEKLSIISNSIIKTIPELNIDLSSIAKGYGVDVIKEYLESIGINNYMINIGGEISTKGKNGKKIPWQIAIEKPYLYQTIQKIIEPGEFSMATSGDYHNYFEYNGIHFSHIISPKTGKPIIHNLISVTVLSKNCMTADALSTGLNVLGQKKGFDLAKKMKIPIFMIIKTNKGFKELYTKEFKVFLKK</sequence>
<evidence type="ECO:0000256" key="4">
    <source>
        <dbReference type="ARBA" id="ARBA00016337"/>
    </source>
</evidence>
<evidence type="ECO:0000256" key="8">
    <source>
        <dbReference type="ARBA" id="ARBA00022827"/>
    </source>
</evidence>
<feature type="coiled-coil region" evidence="13">
    <location>
        <begin position="47"/>
        <end position="74"/>
    </location>
</feature>
<proteinExistence type="inferred from homology"/>
<keyword evidence="15" id="KW-1185">Reference proteome</keyword>
<name>A0ABP1CEA3_9GAMM</name>
<protein>
    <recommendedName>
        <fullName evidence="4 12">FAD:protein FMN transferase</fullName>
        <ecNumber evidence="3 12">2.7.1.180</ecNumber>
    </recommendedName>
    <alternativeName>
        <fullName evidence="10 12">Flavin transferase</fullName>
    </alternativeName>
</protein>
<keyword evidence="8 12" id="KW-0274">FAD</keyword>
<organism evidence="14 15">
    <name type="scientific">Candidatus Providencia siddallii</name>
    <dbReference type="NCBI Taxonomy" id="1715285"/>
    <lineage>
        <taxon>Bacteria</taxon>
        <taxon>Pseudomonadati</taxon>
        <taxon>Pseudomonadota</taxon>
        <taxon>Gammaproteobacteria</taxon>
        <taxon>Enterobacterales</taxon>
        <taxon>Morganellaceae</taxon>
        <taxon>Providencia</taxon>
    </lineage>
</organism>
<dbReference type="PANTHER" id="PTHR30040:SF2">
    <property type="entry name" value="FAD:PROTEIN FMN TRANSFERASE"/>
    <property type="match status" value="1"/>
</dbReference>
<evidence type="ECO:0000256" key="12">
    <source>
        <dbReference type="PIRNR" id="PIRNR006268"/>
    </source>
</evidence>
<dbReference type="InterPro" id="IPR003374">
    <property type="entry name" value="ApbE-like_sf"/>
</dbReference>
<comment type="cofactor">
    <cofactor evidence="1">
        <name>Mg(2+)</name>
        <dbReference type="ChEBI" id="CHEBI:18420"/>
    </cofactor>
</comment>
<dbReference type="EMBL" id="OZ034688">
    <property type="protein sequence ID" value="CAL1329484.1"/>
    <property type="molecule type" value="Genomic_DNA"/>
</dbReference>
<gene>
    <name evidence="14" type="primary">apbE</name>
    <name evidence="14" type="ORF">PRHACTZTBTEA_575</name>
</gene>
<comment type="catalytic activity">
    <reaction evidence="11 12">
        <text>L-threonyl-[protein] + FAD = FMN-L-threonyl-[protein] + AMP + H(+)</text>
        <dbReference type="Rhea" id="RHEA:36847"/>
        <dbReference type="Rhea" id="RHEA-COMP:11060"/>
        <dbReference type="Rhea" id="RHEA-COMP:11061"/>
        <dbReference type="ChEBI" id="CHEBI:15378"/>
        <dbReference type="ChEBI" id="CHEBI:30013"/>
        <dbReference type="ChEBI" id="CHEBI:57692"/>
        <dbReference type="ChEBI" id="CHEBI:74257"/>
        <dbReference type="ChEBI" id="CHEBI:456215"/>
        <dbReference type="EC" id="2.7.1.180"/>
    </reaction>
</comment>
<keyword evidence="13" id="KW-0175">Coiled coil</keyword>
<dbReference type="RefSeq" id="WP_341764942.1">
    <property type="nucleotide sequence ID" value="NZ_OZ034688.1"/>
</dbReference>
<dbReference type="PANTHER" id="PTHR30040">
    <property type="entry name" value="THIAMINE BIOSYNTHESIS LIPOPROTEIN APBE"/>
    <property type="match status" value="1"/>
</dbReference>
<evidence type="ECO:0000256" key="7">
    <source>
        <dbReference type="ARBA" id="ARBA00022723"/>
    </source>
</evidence>
<dbReference type="Gene3D" id="3.10.520.10">
    <property type="entry name" value="ApbE-like domains"/>
    <property type="match status" value="1"/>
</dbReference>
<dbReference type="GO" id="GO:0016740">
    <property type="term" value="F:transferase activity"/>
    <property type="evidence" value="ECO:0007669"/>
    <property type="project" value="UniProtKB-KW"/>
</dbReference>
<keyword evidence="5 12" id="KW-0285">Flavoprotein</keyword>
<keyword evidence="9 12" id="KW-0460">Magnesium</keyword>
<evidence type="ECO:0000256" key="11">
    <source>
        <dbReference type="ARBA" id="ARBA00048540"/>
    </source>
</evidence>
<evidence type="ECO:0000256" key="1">
    <source>
        <dbReference type="ARBA" id="ARBA00001946"/>
    </source>
</evidence>
<dbReference type="EC" id="2.7.1.180" evidence="3 12"/>